<proteinExistence type="predicted"/>
<dbReference type="EMBL" id="SHMB01000001">
    <property type="protein sequence ID" value="TAA33108.1"/>
    <property type="molecule type" value="Genomic_DNA"/>
</dbReference>
<organism evidence="1 2">
    <name type="scientific">Pseudoxanthomonas winnipegensis</name>
    <dbReference type="NCBI Taxonomy" id="2480810"/>
    <lineage>
        <taxon>Bacteria</taxon>
        <taxon>Pseudomonadati</taxon>
        <taxon>Pseudomonadota</taxon>
        <taxon>Gammaproteobacteria</taxon>
        <taxon>Lysobacterales</taxon>
        <taxon>Lysobacteraceae</taxon>
        <taxon>Pseudoxanthomonas</taxon>
    </lineage>
</organism>
<dbReference type="InterPro" id="IPR023214">
    <property type="entry name" value="HAD_sf"/>
</dbReference>
<name>A0A4Q8LPE0_9GAMM</name>
<dbReference type="AlphaFoldDB" id="A0A4Q8LPE0"/>
<evidence type="ECO:0000313" key="2">
    <source>
        <dbReference type="Proteomes" id="UP000291286"/>
    </source>
</evidence>
<evidence type="ECO:0000313" key="1">
    <source>
        <dbReference type="EMBL" id="TAA33108.1"/>
    </source>
</evidence>
<dbReference type="InterPro" id="IPR007739">
    <property type="entry name" value="RgpF"/>
</dbReference>
<dbReference type="RefSeq" id="WP_130515298.1">
    <property type="nucleotide sequence ID" value="NZ_SHMB01000001.1"/>
</dbReference>
<accession>A0A4Q8LPE0</accession>
<dbReference type="Pfam" id="PF05045">
    <property type="entry name" value="RgpF"/>
    <property type="match status" value="1"/>
</dbReference>
<dbReference type="Proteomes" id="UP000291286">
    <property type="component" value="Unassembled WGS sequence"/>
</dbReference>
<reference evidence="1 2" key="1">
    <citation type="submission" date="2019-02" db="EMBL/GenBank/DDBJ databases">
        <title>WGS of Pseudoxanthomonas species novum from clinical isolates.</title>
        <authorList>
            <person name="Bernier A.-M."/>
            <person name="Bernard K."/>
            <person name="Vachon A."/>
        </authorList>
    </citation>
    <scope>NUCLEOTIDE SEQUENCE [LARGE SCALE GENOMIC DNA]</scope>
    <source>
        <strain evidence="1 2">NML171202</strain>
    </source>
</reference>
<dbReference type="Gene3D" id="3.40.50.1000">
    <property type="entry name" value="HAD superfamily/HAD-like"/>
    <property type="match status" value="1"/>
</dbReference>
<sequence length="949" mass="103834">MLRHLTSAQRTVRGLVARHGGGWKGLLTVVQRAWQLARALGLRGLMRRFRGAGQTLQHTPPPAGFRFPAALPLEGSDLRVGIMAHVYYADLIDELASYLQQMPIRYTLMVSVVDEQTAARCRTSFSALANLEALHVQQVPNRGRDIAPFFVHFGQQIATLDVVAHVHTKKSLYTGSEQSNWRTYLLDRLLGDRARIAWVLGMFLAEPKLGIVYPESYPGVPLWAHTWLGNVQAGQSLAASMGISIEPQRYFDFPAGSMFWARVDALSPLLDLELALSDFPEEQGQTDGTTQHAIERLLVLTARSAGFIAGILPGDGTQALSDEGARNWRSYFQEPMQTRITVAALQARLVSVDLFDTLVTRPFLYPSGARAYLGDLIRDAHGISDFAALRQQAEQRARAHDGGDVDLAQIYAAMSALPAGPSAQTAAALMDMELECEARLLRPRDEVLRSISNLRRSVGRIIAVSDMYLTAAQLQRALPDAVWRLTDHCYVSCQTQQRKDDGSAWDALPALESTPATQWLHVGDNERSDVQLPQDRGYLTPVHVLRADALLDVVPALRSLRPSLGTETPWPDQLLLGLLTRSLADLADREPHRFGDALALPDPYTLGYLVLGPLLADYSAWLGRIARETGTAQILFLAREGHLLERAFVVAQQAARLADPVATHYLLASRRGVGTPSLREPADFDALLGNTFNGTLEQLLQSRLGTEAVAAVQAALGPQALQAPVYLPDMRATLTARLAPAMPALLAIAETERTDYLAYWHTVTAAGPLLLADIGYSGTIQKLLARVTGRSIDAAYFAVNARIDELDATAQRAWARYEDARAPAAAPSPVSCHDLLLETLLTAPQGQFLRFRRDAEGLKSEHAAHELRDQDLALLEQVHSGAMAFVRDLAEVAGPFLFELTFDPALVQAPLACLGAGQWRAGTWLEALQVEDAYTGRGAITVQAQLAPR</sequence>
<dbReference type="InterPro" id="IPR036412">
    <property type="entry name" value="HAD-like_sf"/>
</dbReference>
<comment type="caution">
    <text evidence="1">The sequence shown here is derived from an EMBL/GenBank/DDBJ whole genome shotgun (WGS) entry which is preliminary data.</text>
</comment>
<dbReference type="Gene3D" id="1.10.150.400">
    <property type="match status" value="1"/>
</dbReference>
<protein>
    <submittedName>
        <fullName evidence="1">Polysaccharide biosynthesis protein</fullName>
    </submittedName>
</protein>
<dbReference type="SUPFAM" id="SSF56784">
    <property type="entry name" value="HAD-like"/>
    <property type="match status" value="1"/>
</dbReference>
<gene>
    <name evidence="1" type="ORF">EA661_02220</name>
</gene>